<name>A0AAD3CEB3_9STRA</name>
<protein>
    <submittedName>
        <fullName evidence="1">Uncharacterized protein</fullName>
    </submittedName>
</protein>
<dbReference type="PANTHER" id="PTHR46586:SF3">
    <property type="entry name" value="ANKYRIN REPEAT-CONTAINING PROTEIN"/>
    <property type="match status" value="1"/>
</dbReference>
<comment type="caution">
    <text evidence="1">The sequence shown here is derived from an EMBL/GenBank/DDBJ whole genome shotgun (WGS) entry which is preliminary data.</text>
</comment>
<dbReference type="InterPro" id="IPR036770">
    <property type="entry name" value="Ankyrin_rpt-contain_sf"/>
</dbReference>
<dbReference type="Gene3D" id="1.25.40.20">
    <property type="entry name" value="Ankyrin repeat-containing domain"/>
    <property type="match status" value="1"/>
</dbReference>
<sequence length="286" mass="33076">MLTGLVSKVQSLNTKCAASNSALPDSYSIGCSSSTFDKSKDKKTSNSIEQLHDSYCSFENDLQPEIIRHIFTFIGGYEYRFMCNISKTFRQRYIEQYPDKLTSDACAGLSVHHAKIYYAECKLSDYNRDWFIPGYSQSAEEKKKLEKIIEQAILQKNFNIFEWLFSLRDMENFYRHSFDYAAEVGNVAFLRYLYNRKNEIILYNSIATAASNGHLDALKFLCSKYTGDRNPRPYVQSGCFGYFREICCSSAARGGHLGCLRYLHEHGFQFFKCVDPEMSELKKVRF</sequence>
<keyword evidence="2" id="KW-1185">Reference proteome</keyword>
<evidence type="ECO:0000313" key="2">
    <source>
        <dbReference type="Proteomes" id="UP001054902"/>
    </source>
</evidence>
<evidence type="ECO:0000313" key="1">
    <source>
        <dbReference type="EMBL" id="GFH44064.1"/>
    </source>
</evidence>
<dbReference type="InterPro" id="IPR052050">
    <property type="entry name" value="SecEffector_AnkRepeat"/>
</dbReference>
<dbReference type="SUPFAM" id="SSF48403">
    <property type="entry name" value="Ankyrin repeat"/>
    <property type="match status" value="1"/>
</dbReference>
<dbReference type="Proteomes" id="UP001054902">
    <property type="component" value="Unassembled WGS sequence"/>
</dbReference>
<accession>A0AAD3CEB3</accession>
<dbReference type="AlphaFoldDB" id="A0AAD3CEB3"/>
<organism evidence="1 2">
    <name type="scientific">Chaetoceros tenuissimus</name>
    <dbReference type="NCBI Taxonomy" id="426638"/>
    <lineage>
        <taxon>Eukaryota</taxon>
        <taxon>Sar</taxon>
        <taxon>Stramenopiles</taxon>
        <taxon>Ochrophyta</taxon>
        <taxon>Bacillariophyta</taxon>
        <taxon>Coscinodiscophyceae</taxon>
        <taxon>Chaetocerotophycidae</taxon>
        <taxon>Chaetocerotales</taxon>
        <taxon>Chaetocerotaceae</taxon>
        <taxon>Chaetoceros</taxon>
    </lineage>
</organism>
<proteinExistence type="predicted"/>
<dbReference type="EMBL" id="BLLK01000019">
    <property type="protein sequence ID" value="GFH44064.1"/>
    <property type="molecule type" value="Genomic_DNA"/>
</dbReference>
<reference evidence="1 2" key="1">
    <citation type="journal article" date="2021" name="Sci. Rep.">
        <title>The genome of the diatom Chaetoceros tenuissimus carries an ancient integrated fragment of an extant virus.</title>
        <authorList>
            <person name="Hongo Y."/>
            <person name="Kimura K."/>
            <person name="Takaki Y."/>
            <person name="Yoshida Y."/>
            <person name="Baba S."/>
            <person name="Kobayashi G."/>
            <person name="Nagasaki K."/>
            <person name="Hano T."/>
            <person name="Tomaru Y."/>
        </authorList>
    </citation>
    <scope>NUCLEOTIDE SEQUENCE [LARGE SCALE GENOMIC DNA]</scope>
    <source>
        <strain evidence="1 2">NIES-3715</strain>
    </source>
</reference>
<dbReference type="PANTHER" id="PTHR46586">
    <property type="entry name" value="ANKYRIN REPEAT-CONTAINING PROTEIN"/>
    <property type="match status" value="1"/>
</dbReference>
<gene>
    <name evidence="1" type="ORF">CTEN210_00538</name>
</gene>